<dbReference type="InterPro" id="IPR015919">
    <property type="entry name" value="Cadherin-like_sf"/>
</dbReference>
<dbReference type="AlphaFoldDB" id="A0A3P6RHZ4"/>
<keyword evidence="6" id="KW-0472">Membrane</keyword>
<evidence type="ECO:0000256" key="5">
    <source>
        <dbReference type="ARBA" id="ARBA00022989"/>
    </source>
</evidence>
<keyword evidence="5" id="KW-1133">Transmembrane helix</keyword>
<evidence type="ECO:0000256" key="2">
    <source>
        <dbReference type="ARBA" id="ARBA00022692"/>
    </source>
</evidence>
<evidence type="ECO:0000256" key="6">
    <source>
        <dbReference type="ARBA" id="ARBA00023136"/>
    </source>
</evidence>
<accession>A0A3P6RHZ4</accession>
<dbReference type="EMBL" id="UYRV01000377">
    <property type="protein sequence ID" value="VDK44214.1"/>
    <property type="molecule type" value="Genomic_DNA"/>
</dbReference>
<dbReference type="PANTHER" id="PTHR24028">
    <property type="entry name" value="CADHERIN-87A"/>
    <property type="match status" value="1"/>
</dbReference>
<organism evidence="10 11">
    <name type="scientific">Cylicostephanus goldi</name>
    <name type="common">Nematode worm</name>
    <dbReference type="NCBI Taxonomy" id="71465"/>
    <lineage>
        <taxon>Eukaryota</taxon>
        <taxon>Metazoa</taxon>
        <taxon>Ecdysozoa</taxon>
        <taxon>Nematoda</taxon>
        <taxon>Chromadorea</taxon>
        <taxon>Rhabditida</taxon>
        <taxon>Rhabditina</taxon>
        <taxon>Rhabditomorpha</taxon>
        <taxon>Strongyloidea</taxon>
        <taxon>Strongylidae</taxon>
        <taxon>Cylicostephanus</taxon>
    </lineage>
</organism>
<evidence type="ECO:0000256" key="4">
    <source>
        <dbReference type="ARBA" id="ARBA00022837"/>
    </source>
</evidence>
<dbReference type="GO" id="GO:0007156">
    <property type="term" value="P:homophilic cell adhesion via plasma membrane adhesion molecules"/>
    <property type="evidence" value="ECO:0007669"/>
    <property type="project" value="InterPro"/>
</dbReference>
<dbReference type="PROSITE" id="PS00232">
    <property type="entry name" value="CADHERIN_1"/>
    <property type="match status" value="1"/>
</dbReference>
<sequence length="94" mass="10396">MLSRIVEMLQSGTICLEKKLDFEKEVSHQLTVAAIDQNGATGTCLVSIRVLDANDNFPIFFPTEYNITVRENYKPNGPLVVLSATDDDEASFGE</sequence>
<dbReference type="InterPro" id="IPR002126">
    <property type="entry name" value="Cadherin-like_dom"/>
</dbReference>
<comment type="subcellular location">
    <subcellularLocation>
        <location evidence="1">Membrane</location>
        <topology evidence="1">Single-pass membrane protein</topology>
    </subcellularLocation>
</comment>
<proteinExistence type="predicted"/>
<evidence type="ECO:0000256" key="7">
    <source>
        <dbReference type="ARBA" id="ARBA00023180"/>
    </source>
</evidence>
<dbReference type="CDD" id="cd11304">
    <property type="entry name" value="Cadherin_repeat"/>
    <property type="match status" value="1"/>
</dbReference>
<dbReference type="PROSITE" id="PS50268">
    <property type="entry name" value="CADHERIN_2"/>
    <property type="match status" value="1"/>
</dbReference>
<protein>
    <recommendedName>
        <fullName evidence="9">Cadherin domain-containing protein</fullName>
    </recommendedName>
</protein>
<evidence type="ECO:0000259" key="9">
    <source>
        <dbReference type="PROSITE" id="PS50268"/>
    </source>
</evidence>
<dbReference type="OrthoDB" id="6252479at2759"/>
<gene>
    <name evidence="10" type="ORF">CGOC_LOCUS289</name>
</gene>
<keyword evidence="4 8" id="KW-0106">Calcium</keyword>
<evidence type="ECO:0000256" key="1">
    <source>
        <dbReference type="ARBA" id="ARBA00004167"/>
    </source>
</evidence>
<dbReference type="PRINTS" id="PR00205">
    <property type="entry name" value="CADHERIN"/>
</dbReference>
<evidence type="ECO:0000256" key="3">
    <source>
        <dbReference type="ARBA" id="ARBA00022737"/>
    </source>
</evidence>
<dbReference type="GO" id="GO:0005509">
    <property type="term" value="F:calcium ion binding"/>
    <property type="evidence" value="ECO:0007669"/>
    <property type="project" value="UniProtKB-UniRule"/>
</dbReference>
<keyword evidence="7" id="KW-0325">Glycoprotein</keyword>
<keyword evidence="3" id="KW-0677">Repeat</keyword>
<feature type="domain" description="Cadherin" evidence="9">
    <location>
        <begin position="11"/>
        <end position="60"/>
    </location>
</feature>
<dbReference type="GO" id="GO:0005886">
    <property type="term" value="C:plasma membrane"/>
    <property type="evidence" value="ECO:0007669"/>
    <property type="project" value="InterPro"/>
</dbReference>
<dbReference type="PANTHER" id="PTHR24028:SF328">
    <property type="entry name" value="CADHERIN-3"/>
    <property type="match status" value="1"/>
</dbReference>
<dbReference type="SUPFAM" id="SSF49313">
    <property type="entry name" value="Cadherin-like"/>
    <property type="match status" value="2"/>
</dbReference>
<reference evidence="10 11" key="1">
    <citation type="submission" date="2018-11" db="EMBL/GenBank/DDBJ databases">
        <authorList>
            <consortium name="Pathogen Informatics"/>
        </authorList>
    </citation>
    <scope>NUCLEOTIDE SEQUENCE [LARGE SCALE GENOMIC DNA]</scope>
</reference>
<dbReference type="InterPro" id="IPR050174">
    <property type="entry name" value="Protocadherin/Cadherin-CA"/>
</dbReference>
<evidence type="ECO:0000313" key="10">
    <source>
        <dbReference type="EMBL" id="VDK44214.1"/>
    </source>
</evidence>
<dbReference type="Proteomes" id="UP000271889">
    <property type="component" value="Unassembled WGS sequence"/>
</dbReference>
<evidence type="ECO:0000313" key="11">
    <source>
        <dbReference type="Proteomes" id="UP000271889"/>
    </source>
</evidence>
<evidence type="ECO:0000256" key="8">
    <source>
        <dbReference type="PROSITE-ProRule" id="PRU00043"/>
    </source>
</evidence>
<keyword evidence="2" id="KW-0812">Transmembrane</keyword>
<name>A0A3P6RHZ4_CYLGO</name>
<dbReference type="Gene3D" id="2.60.40.60">
    <property type="entry name" value="Cadherins"/>
    <property type="match status" value="2"/>
</dbReference>
<feature type="non-terminal residue" evidence="10">
    <location>
        <position position="94"/>
    </location>
</feature>
<keyword evidence="11" id="KW-1185">Reference proteome</keyword>
<dbReference type="InterPro" id="IPR020894">
    <property type="entry name" value="Cadherin_CS"/>
</dbReference>